<reference evidence="9" key="1">
    <citation type="submission" date="2021-04" db="EMBL/GenBank/DDBJ databases">
        <title>Pseudonocardia sp. nov., isolated from sandy soil of mangrove forest.</title>
        <authorList>
            <person name="Zan Z."/>
            <person name="Huang R."/>
            <person name="Liu W."/>
        </authorList>
    </citation>
    <scope>NUCLEOTIDE SEQUENCE</scope>
    <source>
        <strain evidence="9">S2-4</strain>
    </source>
</reference>
<dbReference type="InterPro" id="IPR006091">
    <property type="entry name" value="Acyl-CoA_Oxase/DH_mid-dom"/>
</dbReference>
<keyword evidence="10" id="KW-1185">Reference proteome</keyword>
<comment type="cofactor">
    <cofactor evidence="1">
        <name>FAD</name>
        <dbReference type="ChEBI" id="CHEBI:57692"/>
    </cofactor>
</comment>
<dbReference type="Pfam" id="PF02770">
    <property type="entry name" value="Acyl-CoA_dh_M"/>
    <property type="match status" value="1"/>
</dbReference>
<dbReference type="Gene3D" id="2.40.110.10">
    <property type="entry name" value="Butyryl-CoA Dehydrogenase, subunit A, domain 2"/>
    <property type="match status" value="1"/>
</dbReference>
<evidence type="ECO:0000256" key="2">
    <source>
        <dbReference type="ARBA" id="ARBA00006288"/>
    </source>
</evidence>
<evidence type="ECO:0000313" key="10">
    <source>
        <dbReference type="Proteomes" id="UP001165283"/>
    </source>
</evidence>
<dbReference type="InterPro" id="IPR046373">
    <property type="entry name" value="Acyl-CoA_Oxase/DH_mid-dom_sf"/>
</dbReference>
<dbReference type="InterPro" id="IPR009100">
    <property type="entry name" value="AcylCoA_DH/oxidase_NM_dom_sf"/>
</dbReference>
<proteinExistence type="inferred from homology"/>
<evidence type="ECO:0000313" key="9">
    <source>
        <dbReference type="EMBL" id="MCO1660106.1"/>
    </source>
</evidence>
<dbReference type="InterPro" id="IPR055060">
    <property type="entry name" value="ACOX_C_alpha1"/>
</dbReference>
<comment type="similarity">
    <text evidence="2">Belongs to the acyl-CoA oxidase family.</text>
</comment>
<keyword evidence="5" id="KW-0560">Oxidoreductase</keyword>
<evidence type="ECO:0000256" key="5">
    <source>
        <dbReference type="ARBA" id="ARBA00023002"/>
    </source>
</evidence>
<dbReference type="Proteomes" id="UP001165283">
    <property type="component" value="Unassembled WGS sequence"/>
</dbReference>
<evidence type="ECO:0000256" key="3">
    <source>
        <dbReference type="ARBA" id="ARBA00022630"/>
    </source>
</evidence>
<dbReference type="Pfam" id="PF22924">
    <property type="entry name" value="ACOX_C_alpha1"/>
    <property type="match status" value="1"/>
</dbReference>
<sequence length="646" mass="69928">MTTPEIDPLAIRRVLDGRWSAVRDEVRAQLGQQRLLPDPDLTTEQHRDRVAHGMRLIAESGRPRTGFDAARGGRGDVGAVVTGFQMLGYGDLSLLVKAGVQWGLFGGAVQALGTERHHARHLERIITGELPGCFAMTETGHGSDVQHLRTTATYDPDTREFVVHTPDAAARKDYIGNAARDGRVAVVFAQLVTRGESHGVHALLVPIRDASGAALPGVTISDCGRKAGLNGVDNGRLVFDSVRVPRENLLDRYGDVAEDGTYSSPIDNPTRRFFTMLGTLVRGRISVAGGAGAATQKALAIAVRYGDLRRQFTDPTSGEEVVLLDYLVHQRKLLPALATTYAMQFAQEDLVGRMHALQAPGGERDEAGQRELETRAAGIKAIATWHATATIQTCREACGGAGYLAENQLPQLKADTDVFTTFEGDNTVLLQLVAKTLLSDHAHRVGRLDPLRKAGFAAGLAADTVAERTGLRTLLSRGDLRERAHQRRLFRAREEHLLAGAARRMRRALAPGADRFAVFNGAQDHLLQAARAHVDRVVLDASAEAVERVEDPAVRELLDRLCSLHALSRLEAERAWYVEHGYLTAARTKVLVAAVNALCAEVRPHARALVDGFGIPEPWLAAPMLGVDAEAQRRGDARADDLAAVG</sequence>
<feature type="domain" description="Acyl-CoA oxidase C-terminal" evidence="6">
    <location>
        <begin position="487"/>
        <end position="623"/>
    </location>
</feature>
<dbReference type="InterPro" id="IPR012258">
    <property type="entry name" value="Acyl-CoA_oxidase"/>
</dbReference>
<keyword evidence="4" id="KW-0274">FAD</keyword>
<dbReference type="EMBL" id="JAGSOV010000077">
    <property type="protein sequence ID" value="MCO1660106.1"/>
    <property type="molecule type" value="Genomic_DNA"/>
</dbReference>
<evidence type="ECO:0000259" key="8">
    <source>
        <dbReference type="Pfam" id="PF22924"/>
    </source>
</evidence>
<protein>
    <submittedName>
        <fullName evidence="9">Acyl-CoA dehydrogenase family protein</fullName>
    </submittedName>
</protein>
<evidence type="ECO:0000256" key="4">
    <source>
        <dbReference type="ARBA" id="ARBA00022827"/>
    </source>
</evidence>
<dbReference type="InterPro" id="IPR036250">
    <property type="entry name" value="AcylCo_DH-like_C"/>
</dbReference>
<dbReference type="PIRSF" id="PIRSF000168">
    <property type="entry name" value="Acyl-CoA_oxidase"/>
    <property type="match status" value="1"/>
</dbReference>
<dbReference type="Gene3D" id="1.20.140.10">
    <property type="entry name" value="Butyryl-CoA Dehydrogenase, subunit A, domain 3"/>
    <property type="match status" value="2"/>
</dbReference>
<keyword evidence="3" id="KW-0285">Flavoprotein</keyword>
<feature type="domain" description="Acyl-CoA oxidase C-alpha1" evidence="8">
    <location>
        <begin position="278"/>
        <end position="438"/>
    </location>
</feature>
<dbReference type="PANTHER" id="PTHR10909">
    <property type="entry name" value="ELECTRON TRANSPORT OXIDOREDUCTASE"/>
    <property type="match status" value="1"/>
</dbReference>
<feature type="domain" description="Acyl-CoA oxidase/dehydrogenase middle" evidence="7">
    <location>
        <begin position="133"/>
        <end position="242"/>
    </location>
</feature>
<evidence type="ECO:0000256" key="1">
    <source>
        <dbReference type="ARBA" id="ARBA00001974"/>
    </source>
</evidence>
<dbReference type="SUPFAM" id="SSF47203">
    <property type="entry name" value="Acyl-CoA dehydrogenase C-terminal domain-like"/>
    <property type="match status" value="2"/>
</dbReference>
<organism evidence="9 10">
    <name type="scientific">Pseudonocardia humida</name>
    <dbReference type="NCBI Taxonomy" id="2800819"/>
    <lineage>
        <taxon>Bacteria</taxon>
        <taxon>Bacillati</taxon>
        <taxon>Actinomycetota</taxon>
        <taxon>Actinomycetes</taxon>
        <taxon>Pseudonocardiales</taxon>
        <taxon>Pseudonocardiaceae</taxon>
        <taxon>Pseudonocardia</taxon>
    </lineage>
</organism>
<gene>
    <name evidence="9" type="ORF">KDL28_34110</name>
</gene>
<evidence type="ECO:0000259" key="7">
    <source>
        <dbReference type="Pfam" id="PF02770"/>
    </source>
</evidence>
<name>A0ABT1AAN1_9PSEU</name>
<dbReference type="RefSeq" id="WP_252445388.1">
    <property type="nucleotide sequence ID" value="NZ_JAGSOV010000077.1"/>
</dbReference>
<comment type="caution">
    <text evidence="9">The sequence shown here is derived from an EMBL/GenBank/DDBJ whole genome shotgun (WGS) entry which is preliminary data.</text>
</comment>
<accession>A0ABT1AAN1</accession>
<dbReference type="InterPro" id="IPR002655">
    <property type="entry name" value="Acyl-CoA_oxidase_C"/>
</dbReference>
<dbReference type="PANTHER" id="PTHR10909:SF382">
    <property type="entry name" value="ACYL-COENZYME A OXIDASE"/>
    <property type="match status" value="1"/>
</dbReference>
<dbReference type="SUPFAM" id="SSF56645">
    <property type="entry name" value="Acyl-CoA dehydrogenase NM domain-like"/>
    <property type="match status" value="1"/>
</dbReference>
<evidence type="ECO:0000259" key="6">
    <source>
        <dbReference type="Pfam" id="PF01756"/>
    </source>
</evidence>
<dbReference type="Pfam" id="PF01756">
    <property type="entry name" value="ACOX"/>
    <property type="match status" value="1"/>
</dbReference>